<dbReference type="GeneID" id="63824084"/>
<evidence type="ECO:0000313" key="3">
    <source>
        <dbReference type="Proteomes" id="UP000076871"/>
    </source>
</evidence>
<feature type="compositionally biased region" description="Polar residues" evidence="1">
    <location>
        <begin position="782"/>
        <end position="801"/>
    </location>
</feature>
<feature type="compositionally biased region" description="Polar residues" evidence="1">
    <location>
        <begin position="555"/>
        <end position="565"/>
    </location>
</feature>
<keyword evidence="3" id="KW-1185">Reference proteome</keyword>
<name>A0A165E979_9APHY</name>
<dbReference type="EMBL" id="KV427624">
    <property type="protein sequence ID" value="KZT06511.1"/>
    <property type="molecule type" value="Genomic_DNA"/>
</dbReference>
<feature type="compositionally biased region" description="Low complexity" evidence="1">
    <location>
        <begin position="988"/>
        <end position="1005"/>
    </location>
</feature>
<dbReference type="GO" id="GO:0046982">
    <property type="term" value="F:protein heterodimerization activity"/>
    <property type="evidence" value="ECO:0007669"/>
    <property type="project" value="InterPro"/>
</dbReference>
<feature type="region of interest" description="Disordered" evidence="1">
    <location>
        <begin position="275"/>
        <end position="324"/>
    </location>
</feature>
<dbReference type="Gene3D" id="1.10.20.10">
    <property type="entry name" value="Histone, subunit A"/>
    <property type="match status" value="1"/>
</dbReference>
<dbReference type="RefSeq" id="XP_040764251.1">
    <property type="nucleotide sequence ID" value="XM_040907055.1"/>
</dbReference>
<feature type="compositionally biased region" description="Low complexity" evidence="1">
    <location>
        <begin position="635"/>
        <end position="649"/>
    </location>
</feature>
<feature type="compositionally biased region" description="Basic and acidic residues" evidence="1">
    <location>
        <begin position="589"/>
        <end position="602"/>
    </location>
</feature>
<feature type="compositionally biased region" description="Basic and acidic residues" evidence="1">
    <location>
        <begin position="289"/>
        <end position="299"/>
    </location>
</feature>
<feature type="region of interest" description="Disordered" evidence="1">
    <location>
        <begin position="230"/>
        <end position="256"/>
    </location>
</feature>
<proteinExistence type="predicted"/>
<accession>A0A165E979</accession>
<feature type="compositionally biased region" description="Low complexity" evidence="1">
    <location>
        <begin position="427"/>
        <end position="438"/>
    </location>
</feature>
<sequence>MFSSPTSPAYLSSRSADVILSDVRPIKLVYEALQSVNVLLDELLYTILNEALSLATDRLKAALLKVVPTTLGKEALLEAEVELKAYCERATATPETSRSASVRSSVAEDERPFDLQWSFELLRLKCEAYSTMNDTDEDTEAERRLNERMGGALPLSVAELAPAALYLTAILEYICEHILSNVSSVVARDSSRTIATVQDLFIALCEDDAIHGTFRATKVYDQIEHLSRATKTRRSKSFSRTSDRVSSPLPPPSTHAELMAVTESAVARARTRASLESLKSASSTAGTVERGRSSSEKGRATTIRMRLTSEQPEITEKGQPDQEGLDEFDELMRSGATMKVSLTPDRLKSMEVFNRERTLRANRRAGQISDRASGGDGHASMADRQRKSSTAARPLPRRVDSIVEDEEELPSRPSTAQPATGNRMRQSSKSFSARSSPSQFRIRAASISDMPSPRLNSGKASPAAEKPPTNGAAGRQNSRKMARNRESIDLDEIIGGSDGDEEDAAGSDDNATPTSAKPNRPKPKPPHISQSARDLIAFLEEGPPTSPDSPPRSSNASVSVFSLESTKSRSGRFSRMMSRLTASGSADKINGRRAEGDEEQPRTPRTARILGRKASMNNLHPPPSYKAPSLSSKRSFPNVVVVSPSRPYPSQAPKLPSPVPSLPSSLSSPQWQPASPVPSTAPLLPHSISVASSQASTDDSSSHAFPVRRSSVRKAVPTWDEKVEVRPPVPSLAIPADNVSVPSRNGSIRSHVNGAAVPPEDNAIRESAASPKDTTPDRIPSLSINTSITQPVNGQTLSPSPQGEAYRGVSPSPSRSRRSPIPRKPAPSPNQEEGPATPITPSSLPSTPAPTSSTLTLTPPTKDRSERRRSRRSNREHISSRAVGELRRLLAAARTADECRLLVDMFFARHGFPQAPGVGVVAAADFPEPPPLDNSTLMSLTEMECSMVEHLLGDGDVVMSEAMNAHARTQTASVDATAVNVEAHAPTSSDGSSGNAPASGAPSQE</sequence>
<feature type="compositionally biased region" description="Polar residues" evidence="1">
    <location>
        <begin position="412"/>
        <end position="425"/>
    </location>
</feature>
<dbReference type="AlphaFoldDB" id="A0A165E979"/>
<evidence type="ECO:0000256" key="1">
    <source>
        <dbReference type="SAM" id="MobiDB-lite"/>
    </source>
</evidence>
<feature type="compositionally biased region" description="Low complexity" evidence="1">
    <location>
        <begin position="689"/>
        <end position="699"/>
    </location>
</feature>
<feature type="compositionally biased region" description="Low complexity" evidence="1">
    <location>
        <begin position="662"/>
        <end position="674"/>
    </location>
</feature>
<protein>
    <submittedName>
        <fullName evidence="2">Uncharacterized protein</fullName>
    </submittedName>
</protein>
<dbReference type="InParanoid" id="A0A165E979"/>
<dbReference type="Proteomes" id="UP000076871">
    <property type="component" value="Unassembled WGS sequence"/>
</dbReference>
<feature type="compositionally biased region" description="Polar residues" evidence="1">
    <location>
        <begin position="740"/>
        <end position="750"/>
    </location>
</feature>
<organism evidence="2 3">
    <name type="scientific">Laetiporus sulphureus 93-53</name>
    <dbReference type="NCBI Taxonomy" id="1314785"/>
    <lineage>
        <taxon>Eukaryota</taxon>
        <taxon>Fungi</taxon>
        <taxon>Dikarya</taxon>
        <taxon>Basidiomycota</taxon>
        <taxon>Agaricomycotina</taxon>
        <taxon>Agaricomycetes</taxon>
        <taxon>Polyporales</taxon>
        <taxon>Laetiporus</taxon>
    </lineage>
</organism>
<reference evidence="2 3" key="1">
    <citation type="journal article" date="2016" name="Mol. Biol. Evol.">
        <title>Comparative Genomics of Early-Diverging Mushroom-Forming Fungi Provides Insights into the Origins of Lignocellulose Decay Capabilities.</title>
        <authorList>
            <person name="Nagy L.G."/>
            <person name="Riley R."/>
            <person name="Tritt A."/>
            <person name="Adam C."/>
            <person name="Daum C."/>
            <person name="Floudas D."/>
            <person name="Sun H."/>
            <person name="Yadav J.S."/>
            <person name="Pangilinan J."/>
            <person name="Larsson K.H."/>
            <person name="Matsuura K."/>
            <person name="Barry K."/>
            <person name="Labutti K."/>
            <person name="Kuo R."/>
            <person name="Ohm R.A."/>
            <person name="Bhattacharya S.S."/>
            <person name="Shirouzu T."/>
            <person name="Yoshinaga Y."/>
            <person name="Martin F.M."/>
            <person name="Grigoriev I.V."/>
            <person name="Hibbett D.S."/>
        </authorList>
    </citation>
    <scope>NUCLEOTIDE SEQUENCE [LARGE SCALE GENOMIC DNA]</scope>
    <source>
        <strain evidence="2 3">93-53</strain>
    </source>
</reference>
<dbReference type="OrthoDB" id="5382203at2759"/>
<feature type="compositionally biased region" description="Polar residues" evidence="1">
    <location>
        <begin position="277"/>
        <end position="286"/>
    </location>
</feature>
<evidence type="ECO:0000313" key="2">
    <source>
        <dbReference type="EMBL" id="KZT06511.1"/>
    </source>
</evidence>
<feature type="region of interest" description="Disordered" evidence="1">
    <location>
        <begin position="358"/>
        <end position="879"/>
    </location>
</feature>
<feature type="compositionally biased region" description="Low complexity" evidence="1">
    <location>
        <begin position="835"/>
        <end position="860"/>
    </location>
</feature>
<dbReference type="STRING" id="1314785.A0A165E979"/>
<dbReference type="InterPro" id="IPR009072">
    <property type="entry name" value="Histone-fold"/>
</dbReference>
<feature type="region of interest" description="Disordered" evidence="1">
    <location>
        <begin position="978"/>
        <end position="1005"/>
    </location>
</feature>
<gene>
    <name evidence="2" type="ORF">LAESUDRAFT_714246</name>
</gene>